<reference evidence="3 4" key="1">
    <citation type="submission" date="2019-01" db="EMBL/GenBank/DDBJ databases">
        <title>Sequencing of cultivated peanut Arachis hypogaea provides insights into genome evolution and oil improvement.</title>
        <authorList>
            <person name="Chen X."/>
        </authorList>
    </citation>
    <scope>NUCLEOTIDE SEQUENCE [LARGE SCALE GENOMIC DNA]</scope>
    <source>
        <strain evidence="4">cv. Fuhuasheng</strain>
        <tissue evidence="3">Leaves</tissue>
    </source>
</reference>
<feature type="domain" description="MULE transposase" evidence="2">
    <location>
        <begin position="137"/>
        <end position="178"/>
    </location>
</feature>
<protein>
    <recommendedName>
        <fullName evidence="2">MULE transposase domain-containing protein</fullName>
    </recommendedName>
</protein>
<dbReference type="Pfam" id="PF10551">
    <property type="entry name" value="MULE"/>
    <property type="match status" value="1"/>
</dbReference>
<feature type="compositionally biased region" description="Acidic residues" evidence="1">
    <location>
        <begin position="1"/>
        <end position="10"/>
    </location>
</feature>
<dbReference type="PANTHER" id="PTHR47718">
    <property type="entry name" value="OS01G0519700 PROTEIN"/>
    <property type="match status" value="1"/>
</dbReference>
<comment type="caution">
    <text evidence="3">The sequence shown here is derived from an EMBL/GenBank/DDBJ whole genome shotgun (WGS) entry which is preliminary data.</text>
</comment>
<proteinExistence type="predicted"/>
<dbReference type="InterPro" id="IPR018289">
    <property type="entry name" value="MULE_transposase_dom"/>
</dbReference>
<evidence type="ECO:0000313" key="3">
    <source>
        <dbReference type="EMBL" id="RYR62071.1"/>
    </source>
</evidence>
<sequence>MESGPGDENDEGRREAQLSRMRGWSDEVDDWRIRRGARSRQTDEDLERDRRRYYGKKMKPVIKMFHGGRSVTCITLVSQIAGNRHRVGEGASVLPNFLGLDGLQAKDDLEMEFSTPKEASGFYNNYSQLKGFASRRVFGMHERKEPQSVITDRDLAMWIEIQSVFPYAHHKLCVWHHLRNAMSNICDPRFTQLFKHCMLDDIETNEFEVLWESMRCVDFLPDNEGELEFRSWYGTLVLQTEFVELEKSTWTKFTREMFARFRESLKRCVRVRICEISDTVHPHVYTIQKYRRPELTWLDLGKIPESLVLRRWSKTAKLQVENQNIDEDTADRSMTYKTRLGAFSQLCKRLGRVACMSDEDIKLYWNKVLSDAVVLEIKYGLRPANNILTLPTDTGVKDPIRVRTKGTGRCSQASGSAVKTKRKCSTCGKLRHKRTRCPNRDTPLARTNEKAIVGGITASEQRLFSELNLQSLHIMQLSKLKLKTPESHPGVFSALVPSKFGPFVLPILYAPVNYYHVLNNL</sequence>
<dbReference type="Proteomes" id="UP000289738">
    <property type="component" value="Chromosome A04"/>
</dbReference>
<evidence type="ECO:0000313" key="4">
    <source>
        <dbReference type="Proteomes" id="UP000289738"/>
    </source>
</evidence>
<dbReference type="EMBL" id="SDMP01000004">
    <property type="protein sequence ID" value="RYR62071.1"/>
    <property type="molecule type" value="Genomic_DNA"/>
</dbReference>
<feature type="region of interest" description="Disordered" evidence="1">
    <location>
        <begin position="1"/>
        <end position="23"/>
    </location>
</feature>
<organism evidence="3 4">
    <name type="scientific">Arachis hypogaea</name>
    <name type="common">Peanut</name>
    <dbReference type="NCBI Taxonomy" id="3818"/>
    <lineage>
        <taxon>Eukaryota</taxon>
        <taxon>Viridiplantae</taxon>
        <taxon>Streptophyta</taxon>
        <taxon>Embryophyta</taxon>
        <taxon>Tracheophyta</taxon>
        <taxon>Spermatophyta</taxon>
        <taxon>Magnoliopsida</taxon>
        <taxon>eudicotyledons</taxon>
        <taxon>Gunneridae</taxon>
        <taxon>Pentapetalae</taxon>
        <taxon>rosids</taxon>
        <taxon>fabids</taxon>
        <taxon>Fabales</taxon>
        <taxon>Fabaceae</taxon>
        <taxon>Papilionoideae</taxon>
        <taxon>50 kb inversion clade</taxon>
        <taxon>dalbergioids sensu lato</taxon>
        <taxon>Dalbergieae</taxon>
        <taxon>Pterocarpus clade</taxon>
        <taxon>Arachis</taxon>
    </lineage>
</organism>
<keyword evidence="4" id="KW-1185">Reference proteome</keyword>
<dbReference type="AlphaFoldDB" id="A0A445DFW7"/>
<evidence type="ECO:0000256" key="1">
    <source>
        <dbReference type="SAM" id="MobiDB-lite"/>
    </source>
</evidence>
<accession>A0A445DFW7</accession>
<evidence type="ECO:0000259" key="2">
    <source>
        <dbReference type="Pfam" id="PF10551"/>
    </source>
</evidence>
<gene>
    <name evidence="3" type="ORF">Ahy_A04g019411</name>
</gene>
<name>A0A445DFW7_ARAHY</name>